<accession>A0ABY3AHD0</accession>
<evidence type="ECO:0000313" key="3">
    <source>
        <dbReference type="Proteomes" id="UP000316208"/>
    </source>
</evidence>
<feature type="domain" description="CD-NTase associated protein 4-like DNA endonuclease" evidence="1">
    <location>
        <begin position="47"/>
        <end position="157"/>
    </location>
</feature>
<dbReference type="Proteomes" id="UP000316208">
    <property type="component" value="Unassembled WGS sequence"/>
</dbReference>
<protein>
    <submittedName>
        <fullName evidence="2">DUF4297 domain-containing protein</fullName>
    </submittedName>
</protein>
<dbReference type="Pfam" id="PF14130">
    <property type="entry name" value="Cap4_nuclease"/>
    <property type="match status" value="1"/>
</dbReference>
<name>A0ABY3AHD0_PAEPP</name>
<dbReference type="InterPro" id="IPR025382">
    <property type="entry name" value="Cap4-like_endonuclease_dom"/>
</dbReference>
<organism evidence="2 3">
    <name type="scientific">Paenibacillus popilliae</name>
    <name type="common">Bacillus popilliae</name>
    <dbReference type="NCBI Taxonomy" id="78057"/>
    <lineage>
        <taxon>Bacteria</taxon>
        <taxon>Bacillati</taxon>
        <taxon>Bacillota</taxon>
        <taxon>Bacilli</taxon>
        <taxon>Bacillales</taxon>
        <taxon>Paenibacillaceae</taxon>
        <taxon>Paenibacillus</taxon>
    </lineage>
</organism>
<sequence length="587" mass="69215">MEYKDLEQGLLDKVNKYSLKHLQGVLPENEARCAVRYLLNEDPDDLGGLIALRGFVYQYYVAIHYLVEMLHAEHVWWNEVIFEFLDDVALLGEDKIRFVQVKTVREDGQDRHLKPSTLLKRESGLDSWLDTLFLNLPEFERRQKNIQKQFNTSNEFGVQVEIATNASYDNKSLKFYAQNDSNQLPEDSISKEDNLVINLSKPFVKSVKVKKKVVSTQELRFTEIVGRDPEWCLDRFYLNHLGCMTNLKEKIVGKLSDYCRRNLAYLNNFTHTGIIQGKSRLSGDGLLYDYVARKVFKQLLLRVIERTHKDDLPDKMLLVFNKSELVQLIQDWQQKAMMEIQRDVEQAVQRGHFVKCFEELREEIDTSWNALLKVDLLNTLGWMYNTLEHEVLNGNPYVYEQFLNRLFYLNNSQLPTLQRMKDEFYLKESLKYMIICLAFYPDRNFVFSDAQLLFKQGKQGEEAWNLFTMYNAREKETYAQALRKIISRSKDCLFTQSLQQTYYCFVTHEDKTKTLSVQNDPFASLIPITHNHDNDESEIVEQPQNIKFQKQDKINLVISRFNQSANVRSFQDHEMRAGWHILLDKKD</sequence>
<reference evidence="2 3" key="1">
    <citation type="submission" date="2018-03" db="EMBL/GenBank/DDBJ databases">
        <title>Aerobic endospore-forming bacteria genome sequencing and assembly.</title>
        <authorList>
            <person name="Cavalcante D.A."/>
            <person name="Driks A."/>
            <person name="Putonti C."/>
            <person name="De-Souza M.T."/>
        </authorList>
    </citation>
    <scope>NUCLEOTIDE SEQUENCE [LARGE SCALE GENOMIC DNA]</scope>
    <source>
        <strain evidence="2 3">SDF0028</strain>
    </source>
</reference>
<proteinExistence type="predicted"/>
<evidence type="ECO:0000313" key="2">
    <source>
        <dbReference type="EMBL" id="TQR40442.1"/>
    </source>
</evidence>
<dbReference type="RefSeq" id="WP_142546886.1">
    <property type="nucleotide sequence ID" value="NZ_SADY01000015.1"/>
</dbReference>
<dbReference type="EMBL" id="SADY01000015">
    <property type="protein sequence ID" value="TQR40442.1"/>
    <property type="molecule type" value="Genomic_DNA"/>
</dbReference>
<keyword evidence="3" id="KW-1185">Reference proteome</keyword>
<gene>
    <name evidence="2" type="ORF">C7Y44_27785</name>
</gene>
<comment type="caution">
    <text evidence="2">The sequence shown here is derived from an EMBL/GenBank/DDBJ whole genome shotgun (WGS) entry which is preliminary data.</text>
</comment>
<evidence type="ECO:0000259" key="1">
    <source>
        <dbReference type="Pfam" id="PF14130"/>
    </source>
</evidence>